<dbReference type="SMART" id="SM01390">
    <property type="entry name" value="Ribosomal_S4"/>
    <property type="match status" value="1"/>
</dbReference>
<accession>U6GI90</accession>
<dbReference type="InterPro" id="IPR018079">
    <property type="entry name" value="Ribosomal_uS4_CS"/>
</dbReference>
<evidence type="ECO:0000313" key="12">
    <source>
        <dbReference type="Proteomes" id="UP000018050"/>
    </source>
</evidence>
<reference evidence="11" key="1">
    <citation type="submission" date="2013-10" db="EMBL/GenBank/DDBJ databases">
        <title>Genomic analysis of the causative agents of coccidiosis in chickens.</title>
        <authorList>
            <person name="Reid A.J."/>
            <person name="Blake D."/>
            <person name="Billington K."/>
            <person name="Browne H."/>
            <person name="Dunn M."/>
            <person name="Hung S."/>
            <person name="Kawahara F."/>
            <person name="Miranda-Saavedra D."/>
            <person name="Mourier T."/>
            <person name="Nagra H."/>
            <person name="Otto T.D."/>
            <person name="Rawlings N."/>
            <person name="Sanchez A."/>
            <person name="Sanders M."/>
            <person name="Subramaniam C."/>
            <person name="Tay Y."/>
            <person name="Dear P."/>
            <person name="Doerig C."/>
            <person name="Gruber A."/>
            <person name="Parkinson J."/>
            <person name="Shirley M."/>
            <person name="Wan K.L."/>
            <person name="Berriman M."/>
            <person name="Tomley F."/>
            <person name="Pain A."/>
        </authorList>
    </citation>
    <scope>NUCLEOTIDE SEQUENCE [LARGE SCALE GENOMIC DNA]</scope>
    <source>
        <strain evidence="11">Houghton</strain>
    </source>
</reference>
<dbReference type="PROSITE" id="PS00632">
    <property type="entry name" value="RIBOSOMAL_S4"/>
    <property type="match status" value="1"/>
</dbReference>
<evidence type="ECO:0000256" key="3">
    <source>
        <dbReference type="ARBA" id="ARBA00022884"/>
    </source>
</evidence>
<keyword evidence="4 7" id="KW-0689">Ribosomal protein</keyword>
<organism evidence="11 12">
    <name type="scientific">Eimeria acervulina</name>
    <name type="common">Coccidian parasite</name>
    <dbReference type="NCBI Taxonomy" id="5801"/>
    <lineage>
        <taxon>Eukaryota</taxon>
        <taxon>Sar</taxon>
        <taxon>Alveolata</taxon>
        <taxon>Apicomplexa</taxon>
        <taxon>Conoidasida</taxon>
        <taxon>Coccidia</taxon>
        <taxon>Eucoccidiorida</taxon>
        <taxon>Eimeriorina</taxon>
        <taxon>Eimeriidae</taxon>
        <taxon>Eimeria</taxon>
    </lineage>
</organism>
<reference evidence="11" key="2">
    <citation type="submission" date="2013-10" db="EMBL/GenBank/DDBJ databases">
        <authorList>
            <person name="Aslett M."/>
        </authorList>
    </citation>
    <scope>NUCLEOTIDE SEQUENCE [LARGE SCALE GENOMIC DNA]</scope>
    <source>
        <strain evidence="11">Houghton</strain>
    </source>
</reference>
<feature type="region of interest" description="Disordered" evidence="8">
    <location>
        <begin position="165"/>
        <end position="188"/>
    </location>
</feature>
<dbReference type="PANTHER" id="PTHR11831:SF5">
    <property type="entry name" value="40S RIBOSOMAL PROTEIN S9"/>
    <property type="match status" value="1"/>
</dbReference>
<dbReference type="Pfam" id="PF00163">
    <property type="entry name" value="Ribosomal_S4"/>
    <property type="match status" value="1"/>
</dbReference>
<dbReference type="NCBIfam" id="TIGR01018">
    <property type="entry name" value="uS4_arch"/>
    <property type="match status" value="1"/>
</dbReference>
<dbReference type="CDD" id="cd00165">
    <property type="entry name" value="S4"/>
    <property type="match status" value="1"/>
</dbReference>
<dbReference type="SUPFAM" id="SSF55174">
    <property type="entry name" value="Alpha-L RNA-binding motif"/>
    <property type="match status" value="1"/>
</dbReference>
<keyword evidence="5 7" id="KW-0687">Ribonucleoprotein</keyword>
<evidence type="ECO:0000313" key="11">
    <source>
        <dbReference type="EMBL" id="CDI78299.1"/>
    </source>
</evidence>
<feature type="domain" description="RNA-binding S4" evidence="9">
    <location>
        <begin position="107"/>
        <end position="178"/>
    </location>
</feature>
<evidence type="ECO:0000259" key="9">
    <source>
        <dbReference type="SMART" id="SM00363"/>
    </source>
</evidence>
<dbReference type="InterPro" id="IPR036986">
    <property type="entry name" value="S4_RNA-bd_sf"/>
</dbReference>
<dbReference type="AlphaFoldDB" id="U6GI90"/>
<name>U6GI90_EIMAC</name>
<evidence type="ECO:0000256" key="4">
    <source>
        <dbReference type="ARBA" id="ARBA00022980"/>
    </source>
</evidence>
<keyword evidence="2 6" id="KW-0699">rRNA-binding</keyword>
<feature type="compositionally biased region" description="Basic and acidic residues" evidence="8">
    <location>
        <begin position="178"/>
        <end position="188"/>
    </location>
</feature>
<comment type="similarity">
    <text evidence="1 7">Belongs to the universal ribosomal protein uS4 family.</text>
</comment>
<evidence type="ECO:0000256" key="2">
    <source>
        <dbReference type="ARBA" id="ARBA00022730"/>
    </source>
</evidence>
<dbReference type="FunFam" id="3.10.290.10:FF:000021">
    <property type="entry name" value="40S ribosomal protein S9"/>
    <property type="match status" value="1"/>
</dbReference>
<evidence type="ECO:0000256" key="8">
    <source>
        <dbReference type="SAM" id="MobiDB-lite"/>
    </source>
</evidence>
<dbReference type="GO" id="GO:0003735">
    <property type="term" value="F:structural constituent of ribosome"/>
    <property type="evidence" value="ECO:0007669"/>
    <property type="project" value="InterPro"/>
</dbReference>
<dbReference type="InterPro" id="IPR005710">
    <property type="entry name" value="Ribosomal_uS4_euk/arc"/>
</dbReference>
<dbReference type="VEuPathDB" id="ToxoDB:EAH_00006910"/>
<dbReference type="Proteomes" id="UP000018050">
    <property type="component" value="Unassembled WGS sequence"/>
</dbReference>
<dbReference type="PANTHER" id="PTHR11831">
    <property type="entry name" value="30S 40S RIBOSOMAL PROTEIN"/>
    <property type="match status" value="1"/>
</dbReference>
<proteinExistence type="inferred from homology"/>
<dbReference type="NCBIfam" id="NF003139">
    <property type="entry name" value="PRK04051.1"/>
    <property type="match status" value="1"/>
</dbReference>
<keyword evidence="3 6" id="KW-0694">RNA-binding</keyword>
<dbReference type="InterPro" id="IPR022801">
    <property type="entry name" value="Ribosomal_uS4"/>
</dbReference>
<dbReference type="RefSeq" id="XP_013251450.1">
    <property type="nucleotide sequence ID" value="XM_013395996.1"/>
</dbReference>
<protein>
    <submittedName>
        <fullName evidence="11">40S ribosomal protein S9, putative</fullName>
    </submittedName>
</protein>
<dbReference type="Pfam" id="PF01479">
    <property type="entry name" value="S4"/>
    <property type="match status" value="1"/>
</dbReference>
<dbReference type="InterPro" id="IPR001912">
    <property type="entry name" value="Ribosomal_uS4_N"/>
</dbReference>
<dbReference type="OMA" id="RQFITHG"/>
<gene>
    <name evidence="11" type="ORF">EAH_00006910</name>
</gene>
<evidence type="ECO:0000256" key="7">
    <source>
        <dbReference type="RuleBase" id="RU003699"/>
    </source>
</evidence>
<evidence type="ECO:0000259" key="10">
    <source>
        <dbReference type="SMART" id="SM01390"/>
    </source>
</evidence>
<feature type="domain" description="Small ribosomal subunit protein uS4 N-terminal" evidence="10">
    <location>
        <begin position="6"/>
        <end position="106"/>
    </location>
</feature>
<keyword evidence="12" id="KW-1185">Reference proteome</keyword>
<evidence type="ECO:0000256" key="1">
    <source>
        <dbReference type="ARBA" id="ARBA00007465"/>
    </source>
</evidence>
<dbReference type="GO" id="GO:0019843">
    <property type="term" value="F:rRNA binding"/>
    <property type="evidence" value="ECO:0007669"/>
    <property type="project" value="UniProtKB-KW"/>
</dbReference>
<dbReference type="OrthoDB" id="1697570at2759"/>
<dbReference type="SMART" id="SM00363">
    <property type="entry name" value="S4"/>
    <property type="match status" value="1"/>
</dbReference>
<dbReference type="GO" id="GO:0006412">
    <property type="term" value="P:translation"/>
    <property type="evidence" value="ECO:0007669"/>
    <property type="project" value="InterPro"/>
</dbReference>
<dbReference type="GO" id="GO:0022627">
    <property type="term" value="C:cytosolic small ribosomal subunit"/>
    <property type="evidence" value="ECO:0007669"/>
    <property type="project" value="TreeGrafter"/>
</dbReference>
<dbReference type="GO" id="GO:0042274">
    <property type="term" value="P:ribosomal small subunit biogenesis"/>
    <property type="evidence" value="ECO:0007669"/>
    <property type="project" value="TreeGrafter"/>
</dbReference>
<dbReference type="InterPro" id="IPR002942">
    <property type="entry name" value="S4_RNA-bd"/>
</dbReference>
<dbReference type="GeneID" id="25268761"/>
<sequence length="188" mass="21941">MPKSYRNHSKTARNPKRPFEKERLDQELRLLGEYGLKNKREVWRVQYALAKIRSAARELLTLEEKDPRRIFQGTALLRRMVRLGLLSEGEQKLDYVLGLTVQKFLERRLQTRVFKLGLAKSIHHARCLIRQRHIRVGKQIVDIPSFMVRVDSEKYIEFSLTSPYGGGRPGRVKRKALRGGDSKEGDDE</sequence>
<evidence type="ECO:0000256" key="5">
    <source>
        <dbReference type="ARBA" id="ARBA00023274"/>
    </source>
</evidence>
<dbReference type="PROSITE" id="PS50889">
    <property type="entry name" value="S4"/>
    <property type="match status" value="1"/>
</dbReference>
<dbReference type="EMBL" id="HG670847">
    <property type="protein sequence ID" value="CDI78299.1"/>
    <property type="molecule type" value="Genomic_DNA"/>
</dbReference>
<dbReference type="Gene3D" id="3.10.290.10">
    <property type="entry name" value="RNA-binding S4 domain"/>
    <property type="match status" value="1"/>
</dbReference>
<evidence type="ECO:0000256" key="6">
    <source>
        <dbReference type="PROSITE-ProRule" id="PRU00182"/>
    </source>
</evidence>